<evidence type="ECO:0000256" key="4">
    <source>
        <dbReference type="ARBA" id="ARBA00022723"/>
    </source>
</evidence>
<dbReference type="Pfam" id="PF01314">
    <property type="entry name" value="AFOR_C"/>
    <property type="match status" value="1"/>
</dbReference>
<dbReference type="EMBL" id="DTLS01000091">
    <property type="protein sequence ID" value="HGZ60222.1"/>
    <property type="molecule type" value="Genomic_DNA"/>
</dbReference>
<name>A0A7J3SLR2_9CREN</name>
<dbReference type="Gene3D" id="3.60.9.10">
    <property type="entry name" value="Aldehyde ferredoxin oxidoreductase, N-terminal domain"/>
    <property type="match status" value="1"/>
</dbReference>
<keyword evidence="4" id="KW-0479">Metal-binding</keyword>
<comment type="caution">
    <text evidence="10">The sequence shown here is derived from an EMBL/GenBank/DDBJ whole genome shotgun (WGS) entry which is preliminary data.</text>
</comment>
<dbReference type="Gene3D" id="1.10.569.10">
    <property type="entry name" value="Aldehyde Ferredoxin Oxidoreductase Protein, subunit A, domain 2"/>
    <property type="match status" value="1"/>
</dbReference>
<keyword evidence="7" id="KW-0411">Iron-sulfur</keyword>
<evidence type="ECO:0000256" key="6">
    <source>
        <dbReference type="ARBA" id="ARBA00023004"/>
    </source>
</evidence>
<dbReference type="SMART" id="SM00790">
    <property type="entry name" value="AFOR_N"/>
    <property type="match status" value="1"/>
</dbReference>
<evidence type="ECO:0000256" key="8">
    <source>
        <dbReference type="ARBA" id="ARBA00049934"/>
    </source>
</evidence>
<keyword evidence="5" id="KW-0560">Oxidoreductase</keyword>
<dbReference type="Gene3D" id="1.10.599.10">
    <property type="entry name" value="Aldehyde Ferredoxin Oxidoreductase Protein, subunit A, domain 3"/>
    <property type="match status" value="1"/>
</dbReference>
<evidence type="ECO:0000256" key="2">
    <source>
        <dbReference type="ARBA" id="ARBA00011032"/>
    </source>
</evidence>
<reference evidence="10" key="1">
    <citation type="journal article" date="2020" name="mSystems">
        <title>Genome- and Community-Level Interaction Insights into Carbon Utilization and Element Cycling Functions of Hydrothermarchaeota in Hydrothermal Sediment.</title>
        <authorList>
            <person name="Zhou Z."/>
            <person name="Liu Y."/>
            <person name="Xu W."/>
            <person name="Pan J."/>
            <person name="Luo Z.H."/>
            <person name="Li M."/>
        </authorList>
    </citation>
    <scope>NUCLEOTIDE SEQUENCE [LARGE SCALE GENOMIC DNA]</scope>
    <source>
        <strain evidence="10">SpSt-885</strain>
    </source>
</reference>
<comment type="cofactor">
    <cofactor evidence="8">
        <name>tungstopterin</name>
        <dbReference type="ChEBI" id="CHEBI:30402"/>
    </cofactor>
</comment>
<dbReference type="InterPro" id="IPR036503">
    <property type="entry name" value="Ald_Fedxn_OxRdtase_N_sf"/>
</dbReference>
<comment type="similarity">
    <text evidence="2">Belongs to the AOR/FOR family.</text>
</comment>
<evidence type="ECO:0000259" key="9">
    <source>
        <dbReference type="SMART" id="SM00790"/>
    </source>
</evidence>
<dbReference type="GO" id="GO:0009055">
    <property type="term" value="F:electron transfer activity"/>
    <property type="evidence" value="ECO:0007669"/>
    <property type="project" value="InterPro"/>
</dbReference>
<sequence length="638" mass="71429">MPFGGPKGGEVNFMEVYGWVGKILKINLTEEKIDYLDTMKYARKFVGGRGIAAAIAWEELKPDADAFSPENKLIMMTGPLTGTLAPTSGRMVFAGIAPQAYPKPHYTRSNMGGYFGAELKYAGYDGIIVEGKAKKPTYIWIKDEHIEIRNATQLWGLDTFTTQKKLFNEHGEGVQTICIGPAGENLVRIAIIQHGIENAAGQGGFGAVMGSKNLKAITVKGTGKIKIAKPKEFIQLCKYADKVAQAYKEPQKNLVLDHKACSISCNVLECNPSFYGLKIFKKVKGKLHPIFYTGGVHCASNIYLEFKPLEAGFEAAQLANMYGVNHWEIVLGLTGFGQWLNKCVENGIITEKDLEIPLELESGVFWSKILEKIAYKEGIGKVFAEGLPRAIDILGKGREYSPHVAHGYETHWDGRLFDGPRYPYWIVAALQWAMDSRDPLVHCYAQEITYWTTRPGAPVSIEQLKAIGKRLYGSELAVDPESSYGYKAQPTIWHQNRLAVDDSLPVCDQRFPAIYSRTSPDGFGDTSLEAKLFSTATGVEVSEEELDMIGSRIYNLERAIMVREGRTRKDDESVISYFQKPDRMGIRLDVEKFRVLMDEFYTLRGWDPKTGWPKRETLEKHDLKDVADMLKEIGKLPD</sequence>
<proteinExistence type="inferred from homology"/>
<evidence type="ECO:0000256" key="7">
    <source>
        <dbReference type="ARBA" id="ARBA00023014"/>
    </source>
</evidence>
<organism evidence="10">
    <name type="scientific">Fervidicoccus fontis</name>
    <dbReference type="NCBI Taxonomy" id="683846"/>
    <lineage>
        <taxon>Archaea</taxon>
        <taxon>Thermoproteota</taxon>
        <taxon>Thermoprotei</taxon>
        <taxon>Fervidicoccales</taxon>
        <taxon>Fervidicoccaceae</taxon>
        <taxon>Fervidicoccus</taxon>
    </lineage>
</organism>
<comment type="cofactor">
    <cofactor evidence="1">
        <name>[4Fe-4S] cluster</name>
        <dbReference type="ChEBI" id="CHEBI:49883"/>
    </cofactor>
</comment>
<dbReference type="PANTHER" id="PTHR30038">
    <property type="entry name" value="ALDEHYDE FERREDOXIN OXIDOREDUCTASE"/>
    <property type="match status" value="1"/>
</dbReference>
<dbReference type="GO" id="GO:0051539">
    <property type="term" value="F:4 iron, 4 sulfur cluster binding"/>
    <property type="evidence" value="ECO:0007669"/>
    <property type="project" value="UniProtKB-KW"/>
</dbReference>
<dbReference type="InterPro" id="IPR013985">
    <property type="entry name" value="Ald_Fedxn_OxRdtase_dom3"/>
</dbReference>
<keyword evidence="6" id="KW-0408">Iron</keyword>
<dbReference type="GO" id="GO:0016625">
    <property type="term" value="F:oxidoreductase activity, acting on the aldehyde or oxo group of donors, iron-sulfur protein as acceptor"/>
    <property type="evidence" value="ECO:0007669"/>
    <property type="project" value="InterPro"/>
</dbReference>
<evidence type="ECO:0000313" key="10">
    <source>
        <dbReference type="EMBL" id="HGZ60222.1"/>
    </source>
</evidence>
<evidence type="ECO:0000256" key="3">
    <source>
        <dbReference type="ARBA" id="ARBA00022485"/>
    </source>
</evidence>
<dbReference type="InterPro" id="IPR036021">
    <property type="entry name" value="Tungsten_al_ferr_oxy-like_C"/>
</dbReference>
<dbReference type="SUPFAM" id="SSF56228">
    <property type="entry name" value="Aldehyde ferredoxin oxidoreductase, N-terminal domain"/>
    <property type="match status" value="1"/>
</dbReference>
<dbReference type="InterPro" id="IPR001203">
    <property type="entry name" value="OxRdtase_Ald_Fedxn_C"/>
</dbReference>
<keyword evidence="3" id="KW-0004">4Fe-4S</keyword>
<dbReference type="InterPro" id="IPR013983">
    <property type="entry name" value="Ald_Fedxn_OxRdtase_N"/>
</dbReference>
<dbReference type="InterPro" id="IPR013984">
    <property type="entry name" value="Ald_Fedxn_OxRdtase_dom2"/>
</dbReference>
<dbReference type="AlphaFoldDB" id="A0A7J3SLR2"/>
<dbReference type="SUPFAM" id="SSF48310">
    <property type="entry name" value="Aldehyde ferredoxin oxidoreductase, C-terminal domains"/>
    <property type="match status" value="1"/>
</dbReference>
<evidence type="ECO:0000256" key="1">
    <source>
        <dbReference type="ARBA" id="ARBA00001966"/>
    </source>
</evidence>
<dbReference type="Pfam" id="PF02730">
    <property type="entry name" value="AFOR_N"/>
    <property type="match status" value="1"/>
</dbReference>
<dbReference type="GO" id="GO:0046872">
    <property type="term" value="F:metal ion binding"/>
    <property type="evidence" value="ECO:0007669"/>
    <property type="project" value="UniProtKB-KW"/>
</dbReference>
<feature type="domain" description="Aldehyde ferredoxin oxidoreductase N-terminal" evidence="9">
    <location>
        <begin position="19"/>
        <end position="223"/>
    </location>
</feature>
<dbReference type="PANTHER" id="PTHR30038:SF0">
    <property type="entry name" value="TUNGSTEN-CONTAINING ALDEHYDE FERREDOXIN OXIDOREDUCTASE"/>
    <property type="match status" value="1"/>
</dbReference>
<accession>A0A7J3SLR2</accession>
<gene>
    <name evidence="10" type="ORF">ENW83_03330</name>
</gene>
<protein>
    <recommendedName>
        <fullName evidence="9">Aldehyde ferredoxin oxidoreductase N-terminal domain-containing protein</fullName>
    </recommendedName>
</protein>
<evidence type="ECO:0000256" key="5">
    <source>
        <dbReference type="ARBA" id="ARBA00023002"/>
    </source>
</evidence>
<dbReference type="InterPro" id="IPR051919">
    <property type="entry name" value="W-dependent_AOR"/>
</dbReference>